<keyword evidence="3" id="KW-1185">Reference proteome</keyword>
<sequence>MSDDSESLDFPNTPFYTFNITVGLTLSLAKLCANKCRLFKPDQGTKLSENDIQCVQNCAATINNNYQTFTSSLKEAINFEDAFGVFEPEE</sequence>
<dbReference type="OMA" id="NDIQCVQ"/>
<reference evidence="2" key="1">
    <citation type="submission" date="2021-01" db="EMBL/GenBank/DDBJ databases">
        <authorList>
            <consortium name="Genoscope - CEA"/>
            <person name="William W."/>
        </authorList>
    </citation>
    <scope>NUCLEOTIDE SEQUENCE</scope>
</reference>
<evidence type="ECO:0000313" key="2">
    <source>
        <dbReference type="EMBL" id="CAD8050847.1"/>
    </source>
</evidence>
<name>A0A8S1K7P2_PARPR</name>
<keyword evidence="1" id="KW-0812">Transmembrane</keyword>
<accession>A0A8S1K7P2</accession>
<dbReference type="Proteomes" id="UP000688137">
    <property type="component" value="Unassembled WGS sequence"/>
</dbReference>
<comment type="caution">
    <text evidence="2">The sequence shown here is derived from an EMBL/GenBank/DDBJ whole genome shotgun (WGS) entry which is preliminary data.</text>
</comment>
<evidence type="ECO:0000313" key="3">
    <source>
        <dbReference type="Proteomes" id="UP000688137"/>
    </source>
</evidence>
<keyword evidence="1" id="KW-0472">Membrane</keyword>
<keyword evidence="1" id="KW-1133">Transmembrane helix</keyword>
<gene>
    <name evidence="2" type="ORF">PPRIM_AZ9-3.1.T0170262</name>
</gene>
<feature type="transmembrane region" description="Helical" evidence="1">
    <location>
        <begin position="15"/>
        <end position="33"/>
    </location>
</feature>
<evidence type="ECO:0000256" key="1">
    <source>
        <dbReference type="SAM" id="Phobius"/>
    </source>
</evidence>
<protein>
    <submittedName>
        <fullName evidence="2">Uncharacterized protein</fullName>
    </submittedName>
</protein>
<proteinExistence type="predicted"/>
<dbReference type="EMBL" id="CAJJDM010000012">
    <property type="protein sequence ID" value="CAD8050847.1"/>
    <property type="molecule type" value="Genomic_DNA"/>
</dbReference>
<organism evidence="2 3">
    <name type="scientific">Paramecium primaurelia</name>
    <dbReference type="NCBI Taxonomy" id="5886"/>
    <lineage>
        <taxon>Eukaryota</taxon>
        <taxon>Sar</taxon>
        <taxon>Alveolata</taxon>
        <taxon>Ciliophora</taxon>
        <taxon>Intramacronucleata</taxon>
        <taxon>Oligohymenophorea</taxon>
        <taxon>Peniculida</taxon>
        <taxon>Parameciidae</taxon>
        <taxon>Paramecium</taxon>
    </lineage>
</organism>
<dbReference type="AlphaFoldDB" id="A0A8S1K7P2"/>